<evidence type="ECO:0000313" key="3">
    <source>
        <dbReference type="Proteomes" id="UP000027093"/>
    </source>
</evidence>
<gene>
    <name evidence="2" type="ORF">NVIE_010530</name>
</gene>
<protein>
    <submittedName>
        <fullName evidence="2">Uncharacterized protein</fullName>
    </submittedName>
</protein>
<feature type="transmembrane region" description="Helical" evidence="1">
    <location>
        <begin position="24"/>
        <end position="45"/>
    </location>
</feature>
<accession>A0A060HIZ4</accession>
<keyword evidence="1" id="KW-1133">Transmembrane helix</keyword>
<feature type="transmembrane region" description="Helical" evidence="1">
    <location>
        <begin position="51"/>
        <end position="75"/>
    </location>
</feature>
<dbReference type="AlphaFoldDB" id="A0A060HIZ4"/>
<keyword evidence="3" id="KW-1185">Reference proteome</keyword>
<dbReference type="KEGG" id="nvn:NVIE_010530"/>
<keyword evidence="1" id="KW-0472">Membrane</keyword>
<proteinExistence type="predicted"/>
<dbReference type="Proteomes" id="UP000027093">
    <property type="component" value="Chromosome"/>
</dbReference>
<name>A0A060HIZ4_9ARCH</name>
<organism evidence="2 3">
    <name type="scientific">Nitrososphaera viennensis EN76</name>
    <dbReference type="NCBI Taxonomy" id="926571"/>
    <lineage>
        <taxon>Archaea</taxon>
        <taxon>Nitrososphaerota</taxon>
        <taxon>Nitrososphaeria</taxon>
        <taxon>Nitrososphaerales</taxon>
        <taxon>Nitrososphaeraceae</taxon>
        <taxon>Nitrososphaera</taxon>
    </lineage>
</organism>
<sequence>MLAVKSYTHVSPSLLMNKRQRLRYGIYACIAAMVGAVAYAFVRLYGLNQRVGIDIIIVNIVVFTISAGIMVYLSWKERDIEQEEMFKD</sequence>
<dbReference type="HOGENOM" id="CLU_2678684_0_0_2"/>
<evidence type="ECO:0000256" key="1">
    <source>
        <dbReference type="SAM" id="Phobius"/>
    </source>
</evidence>
<dbReference type="EMBL" id="CP007536">
    <property type="protein sequence ID" value="AIC15280.1"/>
    <property type="molecule type" value="Genomic_DNA"/>
</dbReference>
<keyword evidence="1" id="KW-0812">Transmembrane</keyword>
<evidence type="ECO:0000313" key="2">
    <source>
        <dbReference type="EMBL" id="AIC15280.1"/>
    </source>
</evidence>
<reference evidence="2 3" key="1">
    <citation type="journal article" date="2014" name="Int. J. Syst. Evol. Microbiol.">
        <title>Nitrososphaera viennensis gen. nov., sp. nov., an aerobic and mesophilic, ammonia-oxidizing archaeon from soil and a member of the archaeal phylum Thaumarchaeota.</title>
        <authorList>
            <person name="Stieglmeier M."/>
            <person name="Klingl A."/>
            <person name="Alves R.J."/>
            <person name="Rittmann S.K."/>
            <person name="Melcher M."/>
            <person name="Leisch N."/>
            <person name="Schleper C."/>
        </authorList>
    </citation>
    <scope>NUCLEOTIDE SEQUENCE [LARGE SCALE GENOMIC DNA]</scope>
    <source>
        <strain evidence="2">EN76</strain>
    </source>
</reference>